<dbReference type="GO" id="GO:0071793">
    <property type="term" value="P:bacillithiol biosynthetic process"/>
    <property type="evidence" value="ECO:0007669"/>
    <property type="project" value="InterPro"/>
</dbReference>
<dbReference type="NCBIfam" id="TIGR04001">
    <property type="entry name" value="thiol_BshB1"/>
    <property type="match status" value="1"/>
</dbReference>
<organism evidence="1 2">
    <name type="scientific">Fluviicola chungangensis</name>
    <dbReference type="NCBI Taxonomy" id="2597671"/>
    <lineage>
        <taxon>Bacteria</taxon>
        <taxon>Pseudomonadati</taxon>
        <taxon>Bacteroidota</taxon>
        <taxon>Flavobacteriia</taxon>
        <taxon>Flavobacteriales</taxon>
        <taxon>Crocinitomicaceae</taxon>
        <taxon>Fluviicola</taxon>
    </lineage>
</organism>
<dbReference type="Pfam" id="PF02585">
    <property type="entry name" value="PIG-L"/>
    <property type="match status" value="1"/>
</dbReference>
<keyword evidence="2" id="KW-1185">Reference proteome</keyword>
<dbReference type="AlphaFoldDB" id="A0A556MR08"/>
<dbReference type="Proteomes" id="UP000316008">
    <property type="component" value="Unassembled WGS sequence"/>
</dbReference>
<reference evidence="1 2" key="1">
    <citation type="submission" date="2019-07" db="EMBL/GenBank/DDBJ databases">
        <authorList>
            <person name="Huq M.A."/>
        </authorList>
    </citation>
    <scope>NUCLEOTIDE SEQUENCE [LARGE SCALE GENOMIC DNA]</scope>
    <source>
        <strain evidence="1 2">MAH-3</strain>
    </source>
</reference>
<dbReference type="PANTHER" id="PTHR12993">
    <property type="entry name" value="N-ACETYLGLUCOSAMINYL-PHOSPHATIDYLINOSITOL DE-N-ACETYLASE-RELATED"/>
    <property type="match status" value="1"/>
</dbReference>
<dbReference type="InterPro" id="IPR024078">
    <property type="entry name" value="LmbE-like_dom_sf"/>
</dbReference>
<dbReference type="Gene3D" id="3.40.50.10320">
    <property type="entry name" value="LmbE-like"/>
    <property type="match status" value="1"/>
</dbReference>
<protein>
    <submittedName>
        <fullName evidence="1">Bacillithiol biosynthesis deacetylase BshB1</fullName>
    </submittedName>
</protein>
<name>A0A556MR08_9FLAO</name>
<evidence type="ECO:0000313" key="2">
    <source>
        <dbReference type="Proteomes" id="UP000316008"/>
    </source>
</evidence>
<dbReference type="GO" id="GO:0016811">
    <property type="term" value="F:hydrolase activity, acting on carbon-nitrogen (but not peptide) bonds, in linear amides"/>
    <property type="evidence" value="ECO:0007669"/>
    <property type="project" value="TreeGrafter"/>
</dbReference>
<dbReference type="EMBL" id="VLPL01000005">
    <property type="protein sequence ID" value="TSJ42353.1"/>
    <property type="molecule type" value="Genomic_DNA"/>
</dbReference>
<proteinExistence type="predicted"/>
<dbReference type="PANTHER" id="PTHR12993:SF30">
    <property type="entry name" value="N-ACETYL-ALPHA-D-GLUCOSAMINYL L-MALATE DEACETYLASE 1"/>
    <property type="match status" value="1"/>
</dbReference>
<dbReference type="InterPro" id="IPR023842">
    <property type="entry name" value="Bacillithiol_biosynth_BshB1"/>
</dbReference>
<dbReference type="SUPFAM" id="SSF102588">
    <property type="entry name" value="LmbE-like"/>
    <property type="match status" value="1"/>
</dbReference>
<sequence>MMSQIDILAIGAHPDDVELSASGTLLKHRAMGYTTGIIDLTQGELGSRGTKETRKEEAAAAARILGLTERVNLKMADGFFEHSEENLRLIIEQIRRFKPQIVLLNAVSDRHPDHGRGGKLASEACFLAGLRKIETTWNGEPQEAHRPQAVYHYVQDRYLQPDFVVDVTDFVEQKFDSIKAYKTQFWDPNSTEPKTPISGEEFFEFLRGRMAEFGRNIGVRYAEGYTVERIIGVNSLFELR</sequence>
<dbReference type="InterPro" id="IPR003737">
    <property type="entry name" value="GlcNAc_PI_deacetylase-related"/>
</dbReference>
<comment type="caution">
    <text evidence="1">The sequence shown here is derived from an EMBL/GenBank/DDBJ whole genome shotgun (WGS) entry which is preliminary data.</text>
</comment>
<evidence type="ECO:0000313" key="1">
    <source>
        <dbReference type="EMBL" id="TSJ42353.1"/>
    </source>
</evidence>
<dbReference type="GO" id="GO:0019213">
    <property type="term" value="F:deacetylase activity"/>
    <property type="evidence" value="ECO:0007669"/>
    <property type="project" value="InterPro"/>
</dbReference>
<dbReference type="OrthoDB" id="9778719at2"/>
<accession>A0A556MR08</accession>
<gene>
    <name evidence="1" type="primary">bshB1</name>
    <name evidence="1" type="ORF">FO442_11335</name>
</gene>